<keyword evidence="2" id="KW-1133">Transmembrane helix</keyword>
<evidence type="ECO:0000313" key="4">
    <source>
        <dbReference type="Proteomes" id="UP001183176"/>
    </source>
</evidence>
<dbReference type="RefSeq" id="WP_311425073.1">
    <property type="nucleotide sequence ID" value="NZ_JAVREH010000059.1"/>
</dbReference>
<sequence>MASDIEASAPKFAGLTMLLSEKSGTLGVWLTFLITLIMYMQQSESAGPSTPAPAPVTVNLEVQPPPSEDELLRELVKLYPPPELPSSAPHRAGSAP</sequence>
<keyword evidence="2" id="KW-0812">Transmembrane</keyword>
<organism evidence="3 4">
    <name type="scientific">Jatrophihabitans lederbergiae</name>
    <dbReference type="NCBI Taxonomy" id="3075547"/>
    <lineage>
        <taxon>Bacteria</taxon>
        <taxon>Bacillati</taxon>
        <taxon>Actinomycetota</taxon>
        <taxon>Actinomycetes</taxon>
        <taxon>Jatrophihabitantales</taxon>
        <taxon>Jatrophihabitantaceae</taxon>
        <taxon>Jatrophihabitans</taxon>
    </lineage>
</organism>
<name>A0ABU2JGQ1_9ACTN</name>
<dbReference type="EMBL" id="JAVREH010000059">
    <property type="protein sequence ID" value="MDT0263931.1"/>
    <property type="molecule type" value="Genomic_DNA"/>
</dbReference>
<keyword evidence="2" id="KW-0472">Membrane</keyword>
<evidence type="ECO:0000313" key="3">
    <source>
        <dbReference type="EMBL" id="MDT0263931.1"/>
    </source>
</evidence>
<evidence type="ECO:0000256" key="2">
    <source>
        <dbReference type="SAM" id="Phobius"/>
    </source>
</evidence>
<evidence type="ECO:0000256" key="1">
    <source>
        <dbReference type="SAM" id="MobiDB-lite"/>
    </source>
</evidence>
<feature type="transmembrane region" description="Helical" evidence="2">
    <location>
        <begin position="23"/>
        <end position="40"/>
    </location>
</feature>
<protein>
    <recommendedName>
        <fullName evidence="5">Energy transducer TonB</fullName>
    </recommendedName>
</protein>
<proteinExistence type="predicted"/>
<evidence type="ECO:0008006" key="5">
    <source>
        <dbReference type="Google" id="ProtNLM"/>
    </source>
</evidence>
<keyword evidence="4" id="KW-1185">Reference proteome</keyword>
<reference evidence="4" key="1">
    <citation type="submission" date="2023-07" db="EMBL/GenBank/DDBJ databases">
        <title>30 novel species of actinomycetes from the DSMZ collection.</title>
        <authorList>
            <person name="Nouioui I."/>
        </authorList>
    </citation>
    <scope>NUCLEOTIDE SEQUENCE [LARGE SCALE GENOMIC DNA]</scope>
    <source>
        <strain evidence="4">DSM 44399</strain>
    </source>
</reference>
<feature type="region of interest" description="Disordered" evidence="1">
    <location>
        <begin position="44"/>
        <end position="67"/>
    </location>
</feature>
<comment type="caution">
    <text evidence="3">The sequence shown here is derived from an EMBL/GenBank/DDBJ whole genome shotgun (WGS) entry which is preliminary data.</text>
</comment>
<gene>
    <name evidence="3" type="ORF">RM423_21380</name>
</gene>
<dbReference type="Proteomes" id="UP001183176">
    <property type="component" value="Unassembled WGS sequence"/>
</dbReference>
<accession>A0ABU2JGQ1</accession>